<dbReference type="KEGG" id="mvn:Mevan_1159"/>
<reference evidence="3" key="1">
    <citation type="submission" date="2007-06" db="EMBL/GenBank/DDBJ databases">
        <title>Complete sequence of Methanococcus vannielii SB.</title>
        <authorList>
            <consortium name="US DOE Joint Genome Institute"/>
            <person name="Copeland A."/>
            <person name="Lucas S."/>
            <person name="Lapidus A."/>
            <person name="Barry K."/>
            <person name="Glavina del Rio T."/>
            <person name="Dalin E."/>
            <person name="Tice H."/>
            <person name="Pitluck S."/>
            <person name="Chain P."/>
            <person name="Malfatti S."/>
            <person name="Shin M."/>
            <person name="Vergez L."/>
            <person name="Schmutz J."/>
            <person name="Larimer F."/>
            <person name="Land M."/>
            <person name="Hauser L."/>
            <person name="Kyrpides N."/>
            <person name="Anderson I."/>
            <person name="Sieprawska-Lupa M."/>
            <person name="Whitman W.B."/>
            <person name="Richardson P."/>
        </authorList>
    </citation>
    <scope>NUCLEOTIDE SEQUENCE [LARGE SCALE GENOMIC DNA]</scope>
    <source>
        <strain evidence="3">SB</strain>
    </source>
</reference>
<dbReference type="Proteomes" id="UP000001107">
    <property type="component" value="Chromosome"/>
</dbReference>
<proteinExistence type="inferred from homology"/>
<evidence type="ECO:0000313" key="4">
    <source>
        <dbReference type="Proteomes" id="UP000001107"/>
    </source>
</evidence>
<feature type="domain" description="Putative peptidyl-prolyl cis-trans isomerase" evidence="2">
    <location>
        <begin position="371"/>
        <end position="497"/>
    </location>
</feature>
<dbReference type="GeneID" id="5325713"/>
<dbReference type="HAMAP" id="MF_01089">
    <property type="entry name" value="UPF0288"/>
    <property type="match status" value="1"/>
</dbReference>
<gene>
    <name evidence="3" type="ordered locus">Mevan_1159</name>
</gene>
<dbReference type="STRING" id="406327.Mevan_1159"/>
<dbReference type="Pfam" id="PF26548">
    <property type="entry name" value="DUF8179"/>
    <property type="match status" value="1"/>
</dbReference>
<comment type="similarity">
    <text evidence="1">Belongs to the UPF0288 family.</text>
</comment>
<sequence length="500" mass="56411">MDVIVNNNKKSGKTLKDVISGEYYVDGANIVIIKETRTETEKESKKYHIKTTKGSFVIGISDENETVNFWNENYKSFENKPIIWKSVSDVAFGNIEIDLDITSEKKHFKKWDVVLSVSGLDKSEGNLIFVQRDTSESYGLKNPKIGILIGGKRVLKALTSNDLIVSIERIRESKEHVNYLLTTDLNLNLEEGWKIYTYCTVEFNGPSKSVEHALAILENGTFEISENTNTYVTDCRLQTLLIDEENPEERDRGTITVRNIGNGVGKLYIYQESRVSSLSHTVVGKINNGIELIDFSDKGRISIKSNPERLNAVGKTQKEAKMLFEKHGVSLNIDGHVDDNSIIVEQIPEYTMEILKNKEVTVKGISPEKLIYITIFDDKAPNTAWYFRKTTGLTTKKIGVMKVYFKHGDISMFDRNSEYSKGLLPENIPNTALEGGTIAVTNMVKKYKGYIGIRTLKNDKYGPTGETFEGTNVVGKVVKNIEILKNIKQGENIYILEVNK</sequence>
<dbReference type="InterPro" id="IPR058492">
    <property type="entry name" value="DUF8179"/>
</dbReference>
<dbReference type="EMBL" id="CP000742">
    <property type="protein sequence ID" value="ABR55057.1"/>
    <property type="molecule type" value="Genomic_DNA"/>
</dbReference>
<dbReference type="HOGENOM" id="CLU_533841_0_0_2"/>
<dbReference type="InterPro" id="IPR016466">
    <property type="entry name" value="Methan_mark_3"/>
</dbReference>
<protein>
    <recommendedName>
        <fullName evidence="1">UPF0288 protein Mevan_1159</fullName>
    </recommendedName>
</protein>
<dbReference type="AlphaFoldDB" id="A6URD5"/>
<name>A6URD5_METVS</name>
<dbReference type="PIRSF" id="PIRSF005852">
    <property type="entry name" value="UCP005852"/>
    <property type="match status" value="1"/>
</dbReference>
<dbReference type="NCBIfam" id="TIGR03268">
    <property type="entry name" value="methan_mark_3"/>
    <property type="match status" value="1"/>
</dbReference>
<dbReference type="OrthoDB" id="140355at2157"/>
<dbReference type="eggNOG" id="arCOG04900">
    <property type="taxonomic scope" value="Archaea"/>
</dbReference>
<keyword evidence="4" id="KW-1185">Reference proteome</keyword>
<evidence type="ECO:0000313" key="3">
    <source>
        <dbReference type="EMBL" id="ABR55057.1"/>
    </source>
</evidence>
<organism evidence="3 4">
    <name type="scientific">Methanococcus vannielii (strain ATCC 35089 / DSM 1224 / JCM 13029 / OCM 148 / SB)</name>
    <dbReference type="NCBI Taxonomy" id="406327"/>
    <lineage>
        <taxon>Archaea</taxon>
        <taxon>Methanobacteriati</taxon>
        <taxon>Methanobacteriota</taxon>
        <taxon>Methanomada group</taxon>
        <taxon>Methanococci</taxon>
        <taxon>Methanococcales</taxon>
        <taxon>Methanococcaceae</taxon>
        <taxon>Methanococcus</taxon>
    </lineage>
</organism>
<accession>A6URD5</accession>
<dbReference type="RefSeq" id="WP_012065972.1">
    <property type="nucleotide sequence ID" value="NC_009634.1"/>
</dbReference>
<evidence type="ECO:0000256" key="1">
    <source>
        <dbReference type="HAMAP-Rule" id="MF_01089"/>
    </source>
</evidence>
<evidence type="ECO:0000259" key="2">
    <source>
        <dbReference type="Pfam" id="PF26548"/>
    </source>
</evidence>